<dbReference type="SUPFAM" id="SSF50129">
    <property type="entry name" value="GroES-like"/>
    <property type="match status" value="1"/>
</dbReference>
<evidence type="ECO:0000259" key="7">
    <source>
        <dbReference type="SMART" id="SM00829"/>
    </source>
</evidence>
<dbReference type="GO" id="GO:0004022">
    <property type="term" value="F:alcohol dehydrogenase (NAD+) activity"/>
    <property type="evidence" value="ECO:0007669"/>
    <property type="project" value="TreeGrafter"/>
</dbReference>
<dbReference type="Gene3D" id="3.90.180.10">
    <property type="entry name" value="Medium-chain alcohol dehydrogenases, catalytic domain"/>
    <property type="match status" value="1"/>
</dbReference>
<dbReference type="Pfam" id="PF00107">
    <property type="entry name" value="ADH_zinc_N"/>
    <property type="match status" value="1"/>
</dbReference>
<dbReference type="GO" id="GO:0008270">
    <property type="term" value="F:zinc ion binding"/>
    <property type="evidence" value="ECO:0007669"/>
    <property type="project" value="InterPro"/>
</dbReference>
<protein>
    <submittedName>
        <fullName evidence="8">GroES-like protein</fullName>
    </submittedName>
</protein>
<proteinExistence type="inferred from homology"/>
<dbReference type="Proteomes" id="UP000313359">
    <property type="component" value="Unassembled WGS sequence"/>
</dbReference>
<dbReference type="PROSITE" id="PS00059">
    <property type="entry name" value="ADH_ZINC"/>
    <property type="match status" value="1"/>
</dbReference>
<evidence type="ECO:0000256" key="6">
    <source>
        <dbReference type="RuleBase" id="RU361277"/>
    </source>
</evidence>
<evidence type="ECO:0000256" key="3">
    <source>
        <dbReference type="ARBA" id="ARBA00022723"/>
    </source>
</evidence>
<dbReference type="InterPro" id="IPR013149">
    <property type="entry name" value="ADH-like_C"/>
</dbReference>
<dbReference type="AlphaFoldDB" id="A0A5C2SIG7"/>
<dbReference type="GO" id="GO:0005737">
    <property type="term" value="C:cytoplasm"/>
    <property type="evidence" value="ECO:0007669"/>
    <property type="project" value="TreeGrafter"/>
</dbReference>
<reference evidence="8" key="1">
    <citation type="journal article" date="2018" name="Genome Biol. Evol.">
        <title>Genomics and development of Lentinus tigrinus, a white-rot wood-decaying mushroom with dimorphic fruiting bodies.</title>
        <authorList>
            <person name="Wu B."/>
            <person name="Xu Z."/>
            <person name="Knudson A."/>
            <person name="Carlson A."/>
            <person name="Chen N."/>
            <person name="Kovaka S."/>
            <person name="LaButti K."/>
            <person name="Lipzen A."/>
            <person name="Pennachio C."/>
            <person name="Riley R."/>
            <person name="Schakwitz W."/>
            <person name="Umezawa K."/>
            <person name="Ohm R.A."/>
            <person name="Grigoriev I.V."/>
            <person name="Nagy L.G."/>
            <person name="Gibbons J."/>
            <person name="Hibbett D."/>
        </authorList>
    </citation>
    <scope>NUCLEOTIDE SEQUENCE [LARGE SCALE GENOMIC DNA]</scope>
    <source>
        <strain evidence="8">ALCF2SS1-6</strain>
    </source>
</reference>
<dbReference type="CDD" id="cd08254">
    <property type="entry name" value="hydroxyacyl_CoA_DH"/>
    <property type="match status" value="1"/>
</dbReference>
<evidence type="ECO:0000256" key="5">
    <source>
        <dbReference type="ARBA" id="ARBA00023002"/>
    </source>
</evidence>
<evidence type="ECO:0000256" key="1">
    <source>
        <dbReference type="ARBA" id="ARBA00001947"/>
    </source>
</evidence>
<dbReference type="STRING" id="1328759.A0A5C2SIG7"/>
<keyword evidence="3 6" id="KW-0479">Metal-binding</keyword>
<dbReference type="InterPro" id="IPR013154">
    <property type="entry name" value="ADH-like_N"/>
</dbReference>
<dbReference type="InterPro" id="IPR011032">
    <property type="entry name" value="GroES-like_sf"/>
</dbReference>
<gene>
    <name evidence="8" type="ORF">L227DRAFT_585834</name>
</gene>
<comment type="cofactor">
    <cofactor evidence="1 6">
        <name>Zn(2+)</name>
        <dbReference type="ChEBI" id="CHEBI:29105"/>
    </cofactor>
</comment>
<comment type="similarity">
    <text evidence="2 6">Belongs to the zinc-containing alcohol dehydrogenase family.</text>
</comment>
<evidence type="ECO:0000313" key="8">
    <source>
        <dbReference type="EMBL" id="RPD61206.1"/>
    </source>
</evidence>
<dbReference type="PANTHER" id="PTHR42940:SF8">
    <property type="entry name" value="VACUOLAR PROTEIN SORTING-ASSOCIATED PROTEIN 11"/>
    <property type="match status" value="1"/>
</dbReference>
<name>A0A5C2SIG7_9APHY</name>
<dbReference type="InterPro" id="IPR002328">
    <property type="entry name" value="ADH_Zn_CS"/>
</dbReference>
<dbReference type="PANTHER" id="PTHR42940">
    <property type="entry name" value="ALCOHOL DEHYDROGENASE 1-RELATED"/>
    <property type="match status" value="1"/>
</dbReference>
<sequence length="344" mass="35737">MRAAVYVPGNNELVLQDVPVPTPGPQQVLLKIAASGVCHSDTFVLSAAVPDPRSYTLGHENVGYAVQLGSEVKDITLGELYAIWDVVPCALAHPSTSLPPALNSIGLGKNGGFTEYIVVNQAELAPVPKGLSPEVACLAADSLITAYNAVHNVAQLAPGTTKRVLIFGIGGLGHQALQLAKSYGATVYACDIKPAARQLALSLGAAQAFDILELTAALNPTDPSATPLQVDVVIDFVVSQETFTLAKDAVKLDIVDTTGPGGLIVLVGLSTDQLPVSSVDLIEWRTNVLSTLYGTLDDMKAALDLLAKGVVKPVVATEPLDKVNDILNGLKAGTVTGRKVVIPA</sequence>
<dbReference type="Pfam" id="PF08240">
    <property type="entry name" value="ADH_N"/>
    <property type="match status" value="1"/>
</dbReference>
<keyword evidence="5" id="KW-0560">Oxidoreductase</keyword>
<dbReference type="OrthoDB" id="1879366at2759"/>
<dbReference type="EMBL" id="ML122263">
    <property type="protein sequence ID" value="RPD61206.1"/>
    <property type="molecule type" value="Genomic_DNA"/>
</dbReference>
<feature type="domain" description="Enoyl reductase (ER)" evidence="7">
    <location>
        <begin position="9"/>
        <end position="341"/>
    </location>
</feature>
<evidence type="ECO:0000256" key="4">
    <source>
        <dbReference type="ARBA" id="ARBA00022833"/>
    </source>
</evidence>
<accession>A0A5C2SIG7</accession>
<evidence type="ECO:0000256" key="2">
    <source>
        <dbReference type="ARBA" id="ARBA00008072"/>
    </source>
</evidence>
<dbReference type="InterPro" id="IPR020843">
    <property type="entry name" value="ER"/>
</dbReference>
<evidence type="ECO:0000313" key="9">
    <source>
        <dbReference type="Proteomes" id="UP000313359"/>
    </source>
</evidence>
<keyword evidence="9" id="KW-1185">Reference proteome</keyword>
<organism evidence="8 9">
    <name type="scientific">Lentinus tigrinus ALCF2SS1-6</name>
    <dbReference type="NCBI Taxonomy" id="1328759"/>
    <lineage>
        <taxon>Eukaryota</taxon>
        <taxon>Fungi</taxon>
        <taxon>Dikarya</taxon>
        <taxon>Basidiomycota</taxon>
        <taxon>Agaricomycotina</taxon>
        <taxon>Agaricomycetes</taxon>
        <taxon>Polyporales</taxon>
        <taxon>Polyporaceae</taxon>
        <taxon>Lentinus</taxon>
    </lineage>
</organism>
<dbReference type="Gene3D" id="3.40.50.720">
    <property type="entry name" value="NAD(P)-binding Rossmann-like Domain"/>
    <property type="match status" value="1"/>
</dbReference>
<dbReference type="InterPro" id="IPR036291">
    <property type="entry name" value="NAD(P)-bd_dom_sf"/>
</dbReference>
<dbReference type="SMART" id="SM00829">
    <property type="entry name" value="PKS_ER"/>
    <property type="match status" value="1"/>
</dbReference>
<dbReference type="SUPFAM" id="SSF51735">
    <property type="entry name" value="NAD(P)-binding Rossmann-fold domains"/>
    <property type="match status" value="1"/>
</dbReference>
<keyword evidence="4 6" id="KW-0862">Zinc</keyword>